<keyword evidence="4" id="KW-1185">Reference proteome</keyword>
<dbReference type="InterPro" id="IPR005021">
    <property type="entry name" value="Terminase_largesu-like"/>
</dbReference>
<dbReference type="Gene3D" id="3.40.50.300">
    <property type="entry name" value="P-loop containing nucleotide triphosphate hydrolases"/>
    <property type="match status" value="1"/>
</dbReference>
<accession>A0A0R1L322</accession>
<dbReference type="InterPro" id="IPR046461">
    <property type="entry name" value="TerL_ATPase"/>
</dbReference>
<dbReference type="InterPro" id="IPR027417">
    <property type="entry name" value="P-loop_NTPase"/>
</dbReference>
<organism evidence="3 4">
    <name type="scientific">Lentilactobacillus sunkii DSM 19904</name>
    <dbReference type="NCBI Taxonomy" id="1423808"/>
    <lineage>
        <taxon>Bacteria</taxon>
        <taxon>Bacillati</taxon>
        <taxon>Bacillota</taxon>
        <taxon>Bacilli</taxon>
        <taxon>Lactobacillales</taxon>
        <taxon>Lactobacillaceae</taxon>
        <taxon>Lentilactobacillus</taxon>
    </lineage>
</organism>
<dbReference type="PATRIC" id="fig|1423808.3.peg.386"/>
<proteinExistence type="predicted"/>
<dbReference type="Pfam" id="PF03354">
    <property type="entry name" value="TerL_ATPase"/>
    <property type="match status" value="1"/>
</dbReference>
<feature type="domain" description="Terminase large subunit-like ATPase" evidence="1">
    <location>
        <begin position="108"/>
        <end position="284"/>
    </location>
</feature>
<dbReference type="EMBL" id="AZEA01000001">
    <property type="protein sequence ID" value="KRK90140.1"/>
    <property type="molecule type" value="Genomic_DNA"/>
</dbReference>
<evidence type="ECO:0000313" key="3">
    <source>
        <dbReference type="EMBL" id="KRK90140.1"/>
    </source>
</evidence>
<dbReference type="Pfam" id="PF20441">
    <property type="entry name" value="TerL_nuclease"/>
    <property type="match status" value="1"/>
</dbReference>
<dbReference type="PANTHER" id="PTHR41287:SF1">
    <property type="entry name" value="PROTEIN YMFN"/>
    <property type="match status" value="1"/>
</dbReference>
<reference evidence="3 4" key="1">
    <citation type="journal article" date="2015" name="Genome Announc.">
        <title>Expanding the biotechnology potential of lactobacilli through comparative genomics of 213 strains and associated genera.</title>
        <authorList>
            <person name="Sun Z."/>
            <person name="Harris H.M."/>
            <person name="McCann A."/>
            <person name="Guo C."/>
            <person name="Argimon S."/>
            <person name="Zhang W."/>
            <person name="Yang X."/>
            <person name="Jeffery I.B."/>
            <person name="Cooney J.C."/>
            <person name="Kagawa T.F."/>
            <person name="Liu W."/>
            <person name="Song Y."/>
            <person name="Salvetti E."/>
            <person name="Wrobel A."/>
            <person name="Rasinkangas P."/>
            <person name="Parkhill J."/>
            <person name="Rea M.C."/>
            <person name="O'Sullivan O."/>
            <person name="Ritari J."/>
            <person name="Douillard F.P."/>
            <person name="Paul Ross R."/>
            <person name="Yang R."/>
            <person name="Briner A.E."/>
            <person name="Felis G.E."/>
            <person name="de Vos W.M."/>
            <person name="Barrangou R."/>
            <person name="Klaenhammer T.R."/>
            <person name="Caufield P.W."/>
            <person name="Cui Y."/>
            <person name="Zhang H."/>
            <person name="O'Toole P.W."/>
        </authorList>
    </citation>
    <scope>NUCLEOTIDE SEQUENCE [LARGE SCALE GENOMIC DNA]</scope>
    <source>
        <strain evidence="3 4">DSM 19904</strain>
    </source>
</reference>
<evidence type="ECO:0000313" key="4">
    <source>
        <dbReference type="Proteomes" id="UP000051581"/>
    </source>
</evidence>
<dbReference type="PANTHER" id="PTHR41287">
    <property type="match status" value="1"/>
</dbReference>
<evidence type="ECO:0000259" key="2">
    <source>
        <dbReference type="Pfam" id="PF20441"/>
    </source>
</evidence>
<feature type="domain" description="Terminase large subunit-like endonuclease" evidence="2">
    <location>
        <begin position="302"/>
        <end position="594"/>
    </location>
</feature>
<dbReference type="InterPro" id="IPR046462">
    <property type="entry name" value="TerL_nuclease"/>
</dbReference>
<comment type="caution">
    <text evidence="3">The sequence shown here is derived from an EMBL/GenBank/DDBJ whole genome shotgun (WGS) entry which is preliminary data.</text>
</comment>
<name>A0A0R1L322_9LACO</name>
<evidence type="ECO:0000259" key="1">
    <source>
        <dbReference type="Pfam" id="PF03354"/>
    </source>
</evidence>
<gene>
    <name evidence="3" type="ORF">FD17_GL000385</name>
</gene>
<dbReference type="AlphaFoldDB" id="A0A0R1L322"/>
<dbReference type="Proteomes" id="UP000051581">
    <property type="component" value="Unassembled WGS sequence"/>
</dbReference>
<dbReference type="GO" id="GO:0004519">
    <property type="term" value="F:endonuclease activity"/>
    <property type="evidence" value="ECO:0007669"/>
    <property type="project" value="InterPro"/>
</dbReference>
<protein>
    <submittedName>
        <fullName evidence="3">Phage terminase, large subunit</fullName>
    </submittedName>
</protein>
<dbReference type="OrthoDB" id="9760250at2"/>
<sequence>MVQEFDFTQRNTNLDKIFQQLDGKGYFDEIKSKYRDPATVYCYRVLTGQQLACKTIKLAAFRHLNDLKRSTEGNFPYYYDLDKCRNICNFARMCPDVSQNKPIPLMIWQQAILCLSQGWRTKEDKQKRFERCMVSVARTNGKSYLLNILILYAYLVEASDQFNADLCYLAPVDKQSKKSWRYIKQTFNSLQEMPGFRKLIKDQNIAINDDVLKSTKTQNQILRMTAGSAQLDAFHFLFATVDEYGDENFNSDVISKVTSGQVQTSNRQTFFISTAYSNPKVPMYSDVRRLTKVMEKDSNRTEDSTLALIWQQDDQDEVENPETWVKSNPLLDLPAKHDTLLKGLISERDSKLEDGTLNDFINRNLNMWLQTAKDKYLKLEDIQKSVVSDFEIDNQDCYVGFDLSHASDDTAYSFVFPHLNGEQKKYFILQHSFVPLARADNSIIVKEKQDGINYSNAEKLGFCDISQNSYGLIDEDFVGRWFLDFVNDHHLKVKAFIYDPYQASAITDWLDNNMPEVPFITLKQGTVSLSSPTVFLRNQFIAGNIEMLADPILQTCLANAVTVANPYGIKIDRTALTSKIDCADATIDAMSQALFYFENPNHGLKEDKKNPFNGMSNEEVNEFFTSDHFSF</sequence>